<comment type="caution">
    <text evidence="6">The sequence shown here is derived from an EMBL/GenBank/DDBJ whole genome shotgun (WGS) entry which is preliminary data.</text>
</comment>
<dbReference type="Proteomes" id="UP001165489">
    <property type="component" value="Unassembled WGS sequence"/>
</dbReference>
<dbReference type="Gene3D" id="3.40.30.10">
    <property type="entry name" value="Glutaredoxin"/>
    <property type="match status" value="1"/>
</dbReference>
<dbReference type="InterPro" id="IPR050553">
    <property type="entry name" value="Thioredoxin_ResA/DsbE_sf"/>
</dbReference>
<dbReference type="PROSITE" id="PS51352">
    <property type="entry name" value="THIOREDOXIN_2"/>
    <property type="match status" value="1"/>
</dbReference>
<dbReference type="Pfam" id="PF08534">
    <property type="entry name" value="Redoxin"/>
    <property type="match status" value="1"/>
</dbReference>
<dbReference type="EMBL" id="JAKZGP010000051">
    <property type="protein sequence ID" value="MCH7410941.1"/>
    <property type="molecule type" value="Genomic_DNA"/>
</dbReference>
<comment type="subcellular location">
    <subcellularLocation>
        <location evidence="1">Cell envelope</location>
    </subcellularLocation>
</comment>
<gene>
    <name evidence="6" type="ORF">MM239_16145</name>
</gene>
<evidence type="ECO:0000313" key="6">
    <source>
        <dbReference type="EMBL" id="MCH7410941.1"/>
    </source>
</evidence>
<dbReference type="RefSeq" id="WP_241349299.1">
    <property type="nucleotide sequence ID" value="NZ_JAKZGP010000051.1"/>
</dbReference>
<protein>
    <submittedName>
        <fullName evidence="6">TlpA family protein disulfide reductase</fullName>
    </submittedName>
</protein>
<evidence type="ECO:0000256" key="2">
    <source>
        <dbReference type="ARBA" id="ARBA00022748"/>
    </source>
</evidence>
<evidence type="ECO:0000256" key="3">
    <source>
        <dbReference type="ARBA" id="ARBA00023157"/>
    </source>
</evidence>
<dbReference type="InterPro" id="IPR013766">
    <property type="entry name" value="Thioredoxin_domain"/>
</dbReference>
<reference evidence="6" key="1">
    <citation type="submission" date="2022-03" db="EMBL/GenBank/DDBJ databases">
        <title>De novo assembled genomes of Belliella spp. (Cyclobacteriaceae) strains.</title>
        <authorList>
            <person name="Szabo A."/>
            <person name="Korponai K."/>
            <person name="Felfoldi T."/>
        </authorList>
    </citation>
    <scope>NUCLEOTIDE SEQUENCE</scope>
    <source>
        <strain evidence="6">DSM 111904</strain>
    </source>
</reference>
<evidence type="ECO:0000256" key="1">
    <source>
        <dbReference type="ARBA" id="ARBA00004196"/>
    </source>
</evidence>
<evidence type="ECO:0000259" key="5">
    <source>
        <dbReference type="PROSITE" id="PS51352"/>
    </source>
</evidence>
<sequence>MKITIFCLLLFLGNEAISQETQLEIKFEGISKPTMIYFRDLGNELSYSLPIYLDSGMTDYQGKLTKSFSIEEPKAVMVSGGNHQRAIYLDPGDEIAFTLPEDFRYPIKTYSGKGSEKIPYLQKSKDYLNFLTFVEYDSSEVYQKAKEQIDLYDETLVEIEDSKFSRAFKNYLKAELLHNEYYFWGTFPMYIKMYKGIALEKDETQVTKTEDEIISKMDHYFPSQSLRSDYMKIISIKANQSGNTSESAIYDLIKNSDLDTRAKEMLFGMKLLSDMQFGNVHKAAPNMEIFHTLFPQSIYKMELQREFESWQGLAVGELAPDFTAKDTLGNEFKLSQLKGKVVYIDIWATWCGPCISEFPHAKKLKKDYEGNDKIVFLYVSVDQVEKTWLNYLQKDPAFTGYHVNDPGNFNSNIAKLYKVNGIPRYILVDHEGKIHNIMAPRPSSNVVIKDELNKMLSVIE</sequence>
<dbReference type="SUPFAM" id="SSF52833">
    <property type="entry name" value="Thioredoxin-like"/>
    <property type="match status" value="1"/>
</dbReference>
<feature type="domain" description="Thioredoxin" evidence="5">
    <location>
        <begin position="313"/>
        <end position="460"/>
    </location>
</feature>
<keyword evidence="3" id="KW-1015">Disulfide bond</keyword>
<dbReference type="InterPro" id="IPR036249">
    <property type="entry name" value="Thioredoxin-like_sf"/>
</dbReference>
<evidence type="ECO:0000313" key="7">
    <source>
        <dbReference type="Proteomes" id="UP001165489"/>
    </source>
</evidence>
<organism evidence="6 7">
    <name type="scientific">Belliella filtrata</name>
    <dbReference type="NCBI Taxonomy" id="2923435"/>
    <lineage>
        <taxon>Bacteria</taxon>
        <taxon>Pseudomonadati</taxon>
        <taxon>Bacteroidota</taxon>
        <taxon>Cytophagia</taxon>
        <taxon>Cytophagales</taxon>
        <taxon>Cyclobacteriaceae</taxon>
        <taxon>Belliella</taxon>
    </lineage>
</organism>
<dbReference type="InterPro" id="IPR013740">
    <property type="entry name" value="Redoxin"/>
</dbReference>
<keyword evidence="2" id="KW-0201">Cytochrome c-type biogenesis</keyword>
<keyword evidence="7" id="KW-1185">Reference proteome</keyword>
<keyword evidence="4" id="KW-0676">Redox-active center</keyword>
<dbReference type="PANTHER" id="PTHR42852:SF6">
    <property type="entry name" value="THIOL:DISULFIDE INTERCHANGE PROTEIN DSBE"/>
    <property type="match status" value="1"/>
</dbReference>
<dbReference type="PANTHER" id="PTHR42852">
    <property type="entry name" value="THIOL:DISULFIDE INTERCHANGE PROTEIN DSBE"/>
    <property type="match status" value="1"/>
</dbReference>
<name>A0ABS9V3F6_9BACT</name>
<dbReference type="CDD" id="cd02966">
    <property type="entry name" value="TlpA_like_family"/>
    <property type="match status" value="1"/>
</dbReference>
<accession>A0ABS9V3F6</accession>
<proteinExistence type="predicted"/>
<evidence type="ECO:0000256" key="4">
    <source>
        <dbReference type="ARBA" id="ARBA00023284"/>
    </source>
</evidence>